<evidence type="ECO:0000313" key="3">
    <source>
        <dbReference type="Proteomes" id="UP001165740"/>
    </source>
</evidence>
<organism evidence="3 4">
    <name type="scientific">Biomphalaria glabrata</name>
    <name type="common">Bloodfluke planorb</name>
    <name type="synonym">Freshwater snail</name>
    <dbReference type="NCBI Taxonomy" id="6526"/>
    <lineage>
        <taxon>Eukaryota</taxon>
        <taxon>Metazoa</taxon>
        <taxon>Spiralia</taxon>
        <taxon>Lophotrochozoa</taxon>
        <taxon>Mollusca</taxon>
        <taxon>Gastropoda</taxon>
        <taxon>Heterobranchia</taxon>
        <taxon>Euthyneura</taxon>
        <taxon>Panpulmonata</taxon>
        <taxon>Hygrophila</taxon>
        <taxon>Lymnaeoidea</taxon>
        <taxon>Planorbidae</taxon>
        <taxon>Biomphalaria</taxon>
    </lineage>
</organism>
<feature type="coiled-coil region" evidence="1">
    <location>
        <begin position="70"/>
        <end position="97"/>
    </location>
</feature>
<reference evidence="4" key="1">
    <citation type="submission" date="2025-08" db="UniProtKB">
        <authorList>
            <consortium name="RefSeq"/>
        </authorList>
    </citation>
    <scope>IDENTIFICATION</scope>
</reference>
<proteinExistence type="predicted"/>
<dbReference type="Proteomes" id="UP001165740">
    <property type="component" value="Chromosome 2"/>
</dbReference>
<feature type="region of interest" description="Disordered" evidence="2">
    <location>
        <begin position="169"/>
        <end position="198"/>
    </location>
</feature>
<dbReference type="RefSeq" id="XP_055874621.1">
    <property type="nucleotide sequence ID" value="XM_056018646.1"/>
</dbReference>
<protein>
    <submittedName>
        <fullName evidence="4">Uncharacterized protein LOC129924414 isoform X2</fullName>
    </submittedName>
</protein>
<accession>A0A9W2ZI38</accession>
<evidence type="ECO:0000313" key="4">
    <source>
        <dbReference type="RefSeq" id="XP_055874621.1"/>
    </source>
</evidence>
<gene>
    <name evidence="4" type="primary">LOC129924414</name>
</gene>
<evidence type="ECO:0000256" key="2">
    <source>
        <dbReference type="SAM" id="MobiDB-lite"/>
    </source>
</evidence>
<feature type="compositionally biased region" description="Basic and acidic residues" evidence="2">
    <location>
        <begin position="180"/>
        <end position="198"/>
    </location>
</feature>
<keyword evidence="3" id="KW-1185">Reference proteome</keyword>
<dbReference type="AlphaFoldDB" id="A0A9W2ZI38"/>
<dbReference type="GeneID" id="129924414"/>
<evidence type="ECO:0000256" key="1">
    <source>
        <dbReference type="SAM" id="Coils"/>
    </source>
</evidence>
<sequence length="198" mass="23067">MLLPHQFEVFEARSLHFLLLLFLIGGTLDNNLKIAVSTVLKVLFIRSPKIEDLNLSFKDYQKIFLQEDSFKKLYAVISKLQQENQNLLEKLNFMNHLEFKDHSCSKPPAVDCISEGEEEEESNLSLTTEKRDIDIQTDMNTANGLDEIRKCAMDKLEISQDRKSMDLVKQEKCVQQNNDQPKREEELLKDKLDELFSK</sequence>
<keyword evidence="1" id="KW-0175">Coiled coil</keyword>
<name>A0A9W2ZI38_BIOGL</name>